<dbReference type="PROSITE" id="PS00061">
    <property type="entry name" value="ADH_SHORT"/>
    <property type="match status" value="1"/>
</dbReference>
<dbReference type="AlphaFoldDB" id="A0AAE3EQ19"/>
<dbReference type="PANTHER" id="PTHR43943">
    <property type="entry name" value="DEHYDROGENASE/REDUCTASE (SDR FAMILY) MEMBER 4"/>
    <property type="match status" value="1"/>
</dbReference>
<dbReference type="EMBL" id="JAKKDU010000011">
    <property type="protein sequence ID" value="MCF7568818.1"/>
    <property type="molecule type" value="Genomic_DNA"/>
</dbReference>
<dbReference type="PANTHER" id="PTHR43943:SF2">
    <property type="entry name" value="DEHYDROGENASE_REDUCTASE 4"/>
    <property type="match status" value="1"/>
</dbReference>
<dbReference type="PRINTS" id="PR00081">
    <property type="entry name" value="GDHRDH"/>
</dbReference>
<dbReference type="InterPro" id="IPR002347">
    <property type="entry name" value="SDR_fam"/>
</dbReference>
<evidence type="ECO:0000313" key="3">
    <source>
        <dbReference type="Proteomes" id="UP001199795"/>
    </source>
</evidence>
<sequence length="263" mass="28747">MALHIDLKDKVALVTGISKGIGAGVASVLLDAGCYISGCARSEGNKYEYFNIEKKAESLGRPIHFMKTDVTNIAELKAMVQGTIDRFGKLDILISNAGVGVFEGLENCSEDKWNYNLDLNLNSHWRLAKLCKPYLEKSDVGNIVIIGSNHGFSTIPGCSPYSVTKTALRGLIQSLAIEWGPSIRANCIAPGFIDTEQNKKWFESFPDADAERTRTEKLHPVKRIGTPEEIGGFCAFLSSQYARFITGATYLVDGGRSAVMQDD</sequence>
<dbReference type="CDD" id="cd05233">
    <property type="entry name" value="SDR_c"/>
    <property type="match status" value="1"/>
</dbReference>
<comment type="caution">
    <text evidence="2">The sequence shown here is derived from an EMBL/GenBank/DDBJ whole genome shotgun (WGS) entry which is preliminary data.</text>
</comment>
<protein>
    <submittedName>
        <fullName evidence="2">SDR family oxidoreductase</fullName>
    </submittedName>
</protein>
<dbReference type="Pfam" id="PF13561">
    <property type="entry name" value="adh_short_C2"/>
    <property type="match status" value="1"/>
</dbReference>
<dbReference type="Gene3D" id="3.40.50.720">
    <property type="entry name" value="NAD(P)-binding Rossmann-like Domain"/>
    <property type="match status" value="1"/>
</dbReference>
<evidence type="ECO:0000256" key="1">
    <source>
        <dbReference type="ARBA" id="ARBA00006484"/>
    </source>
</evidence>
<gene>
    <name evidence="2" type="ORF">L3X37_10645</name>
</gene>
<comment type="similarity">
    <text evidence="1">Belongs to the short-chain dehydrogenases/reductases (SDR) family.</text>
</comment>
<dbReference type="FunFam" id="3.40.50.720:FF:000084">
    <property type="entry name" value="Short-chain dehydrogenase reductase"/>
    <property type="match status" value="1"/>
</dbReference>
<dbReference type="SUPFAM" id="SSF51735">
    <property type="entry name" value="NAD(P)-binding Rossmann-fold domains"/>
    <property type="match status" value="1"/>
</dbReference>
<evidence type="ECO:0000313" key="2">
    <source>
        <dbReference type="EMBL" id="MCF7568818.1"/>
    </source>
</evidence>
<dbReference type="InterPro" id="IPR020904">
    <property type="entry name" value="Sc_DH/Rdtase_CS"/>
</dbReference>
<dbReference type="PRINTS" id="PR00080">
    <property type="entry name" value="SDRFAMILY"/>
</dbReference>
<name>A0AAE3EQ19_9FLAO</name>
<proteinExistence type="inferred from homology"/>
<dbReference type="RefSeq" id="WP_237240153.1">
    <property type="nucleotide sequence ID" value="NZ_JAKKDU010000011.1"/>
</dbReference>
<keyword evidence="3" id="KW-1185">Reference proteome</keyword>
<reference evidence="2" key="1">
    <citation type="submission" date="2022-01" db="EMBL/GenBank/DDBJ databases">
        <title>Draft genome sequence of Sabulilitoribacter arenilitoris KCTC 52401.</title>
        <authorList>
            <person name="Oh J.-S."/>
        </authorList>
    </citation>
    <scope>NUCLEOTIDE SEQUENCE</scope>
    <source>
        <strain evidence="2">HMF6543</strain>
    </source>
</reference>
<organism evidence="2 3">
    <name type="scientific">Wocania arenilitoris</name>
    <dbReference type="NCBI Taxonomy" id="2044858"/>
    <lineage>
        <taxon>Bacteria</taxon>
        <taxon>Pseudomonadati</taxon>
        <taxon>Bacteroidota</taxon>
        <taxon>Flavobacteriia</taxon>
        <taxon>Flavobacteriales</taxon>
        <taxon>Flavobacteriaceae</taxon>
        <taxon>Wocania</taxon>
    </lineage>
</organism>
<dbReference type="InterPro" id="IPR036291">
    <property type="entry name" value="NAD(P)-bd_dom_sf"/>
</dbReference>
<dbReference type="Proteomes" id="UP001199795">
    <property type="component" value="Unassembled WGS sequence"/>
</dbReference>
<accession>A0AAE3EQ19</accession>